<evidence type="ECO:0000313" key="3">
    <source>
        <dbReference type="Proteomes" id="UP000663992"/>
    </source>
</evidence>
<sequence length="110" mass="12175">MSYLLVMALNVLAMSFFATSRHVQFRRLYGKEPGANQRRWMLIGAWCLLAVALLSAWVWQGAAYAVLIWLGTMTAAALIVLVTLLASSGKFRYLQFGALVVCIVSGLYVN</sequence>
<comment type="caution">
    <text evidence="2">The sequence shown here is derived from an EMBL/GenBank/DDBJ whole genome shotgun (WGS) entry which is preliminary data.</text>
</comment>
<keyword evidence="1" id="KW-0472">Membrane</keyword>
<feature type="transmembrane region" description="Helical" evidence="1">
    <location>
        <begin position="43"/>
        <end position="60"/>
    </location>
</feature>
<proteinExistence type="predicted"/>
<organism evidence="2 3">
    <name type="scientific">Bowmanella yangjiangensis</name>
    <dbReference type="NCBI Taxonomy" id="2811230"/>
    <lineage>
        <taxon>Bacteria</taxon>
        <taxon>Pseudomonadati</taxon>
        <taxon>Pseudomonadota</taxon>
        <taxon>Gammaproteobacteria</taxon>
        <taxon>Alteromonadales</taxon>
        <taxon>Alteromonadaceae</taxon>
        <taxon>Bowmanella</taxon>
    </lineage>
</organism>
<reference evidence="2 3" key="1">
    <citation type="submission" date="2021-03" db="EMBL/GenBank/DDBJ databases">
        <title>novel species isolated from a fishpond in China.</title>
        <authorList>
            <person name="Lu H."/>
            <person name="Cai Z."/>
        </authorList>
    </citation>
    <scope>NUCLEOTIDE SEQUENCE [LARGE SCALE GENOMIC DNA]</scope>
    <source>
        <strain evidence="2 3">Y57</strain>
    </source>
</reference>
<gene>
    <name evidence="2" type="ORF">J0A65_10410</name>
</gene>
<name>A0ABS3CT29_9ALTE</name>
<accession>A0ABS3CT29</accession>
<protein>
    <submittedName>
        <fullName evidence="2">DUF3325 domain-containing protein</fullName>
    </submittedName>
</protein>
<dbReference type="Pfam" id="PF11804">
    <property type="entry name" value="DUF3325"/>
    <property type="match status" value="1"/>
</dbReference>
<evidence type="ECO:0000256" key="1">
    <source>
        <dbReference type="SAM" id="Phobius"/>
    </source>
</evidence>
<keyword evidence="1" id="KW-0812">Transmembrane</keyword>
<feature type="transmembrane region" description="Helical" evidence="1">
    <location>
        <begin position="6"/>
        <end position="23"/>
    </location>
</feature>
<keyword evidence="3" id="KW-1185">Reference proteome</keyword>
<dbReference type="Proteomes" id="UP000663992">
    <property type="component" value="Unassembled WGS sequence"/>
</dbReference>
<keyword evidence="1" id="KW-1133">Transmembrane helix</keyword>
<feature type="transmembrane region" description="Helical" evidence="1">
    <location>
        <begin position="66"/>
        <end position="86"/>
    </location>
</feature>
<dbReference type="EMBL" id="JAFKCS010000008">
    <property type="protein sequence ID" value="MBN7820278.1"/>
    <property type="molecule type" value="Genomic_DNA"/>
</dbReference>
<dbReference type="RefSeq" id="WP_206594113.1">
    <property type="nucleotide sequence ID" value="NZ_JAFKCS010000008.1"/>
</dbReference>
<dbReference type="InterPro" id="IPR021762">
    <property type="entry name" value="DUF3325"/>
</dbReference>
<evidence type="ECO:0000313" key="2">
    <source>
        <dbReference type="EMBL" id="MBN7820278.1"/>
    </source>
</evidence>
<feature type="transmembrane region" description="Helical" evidence="1">
    <location>
        <begin position="93"/>
        <end position="109"/>
    </location>
</feature>